<keyword evidence="1" id="KW-1133">Transmembrane helix</keyword>
<evidence type="ECO:0000313" key="3">
    <source>
        <dbReference type="Proteomes" id="UP000507470"/>
    </source>
</evidence>
<accession>A0A6J8EX63</accession>
<dbReference type="EMBL" id="CACVKT020010205">
    <property type="protein sequence ID" value="CAC5425188.1"/>
    <property type="molecule type" value="Genomic_DNA"/>
</dbReference>
<dbReference type="Proteomes" id="UP000507470">
    <property type="component" value="Unassembled WGS sequence"/>
</dbReference>
<gene>
    <name evidence="2" type="ORF">MCOR_57032</name>
</gene>
<keyword evidence="1" id="KW-0812">Transmembrane</keyword>
<evidence type="ECO:0008006" key="4">
    <source>
        <dbReference type="Google" id="ProtNLM"/>
    </source>
</evidence>
<organism evidence="2 3">
    <name type="scientific">Mytilus coruscus</name>
    <name type="common">Sea mussel</name>
    <dbReference type="NCBI Taxonomy" id="42192"/>
    <lineage>
        <taxon>Eukaryota</taxon>
        <taxon>Metazoa</taxon>
        <taxon>Spiralia</taxon>
        <taxon>Lophotrochozoa</taxon>
        <taxon>Mollusca</taxon>
        <taxon>Bivalvia</taxon>
        <taxon>Autobranchia</taxon>
        <taxon>Pteriomorphia</taxon>
        <taxon>Mytilida</taxon>
        <taxon>Mytiloidea</taxon>
        <taxon>Mytilidae</taxon>
        <taxon>Mytilinae</taxon>
        <taxon>Mytilus</taxon>
    </lineage>
</organism>
<dbReference type="SUPFAM" id="SSF81321">
    <property type="entry name" value="Family A G protein-coupled receptor-like"/>
    <property type="match status" value="1"/>
</dbReference>
<dbReference type="Gene3D" id="1.20.1070.10">
    <property type="entry name" value="Rhodopsin 7-helix transmembrane proteins"/>
    <property type="match status" value="1"/>
</dbReference>
<sequence>MREICTRKEWRKSLKRKPVPSFNSTSDIRLGTTQVISTIENGEVKVNQVQTEILDRASRKSARSSHNLRNVIRLNISFMIATAVSYIGHLLYVFTNIVQMLNPKMYQNSIQPVSDILVRGYFINNVSNPIVFSLLDISFRQEFLKLYGKISRRNKAG</sequence>
<proteinExistence type="predicted"/>
<dbReference type="AlphaFoldDB" id="A0A6J8EX63"/>
<keyword evidence="3" id="KW-1185">Reference proteome</keyword>
<protein>
    <recommendedName>
        <fullName evidence="4">G-protein coupled receptors family 1 profile domain-containing protein</fullName>
    </recommendedName>
</protein>
<reference evidence="2 3" key="1">
    <citation type="submission" date="2020-06" db="EMBL/GenBank/DDBJ databases">
        <authorList>
            <person name="Li R."/>
            <person name="Bekaert M."/>
        </authorList>
    </citation>
    <scope>NUCLEOTIDE SEQUENCE [LARGE SCALE GENOMIC DNA]</scope>
    <source>
        <strain evidence="3">wild</strain>
    </source>
</reference>
<evidence type="ECO:0000313" key="2">
    <source>
        <dbReference type="EMBL" id="CAC5425188.1"/>
    </source>
</evidence>
<feature type="transmembrane region" description="Helical" evidence="1">
    <location>
        <begin position="71"/>
        <end position="94"/>
    </location>
</feature>
<dbReference type="OrthoDB" id="10408069at2759"/>
<name>A0A6J8EX63_MYTCO</name>
<keyword evidence="1" id="KW-0472">Membrane</keyword>
<evidence type="ECO:0000256" key="1">
    <source>
        <dbReference type="SAM" id="Phobius"/>
    </source>
</evidence>